<gene>
    <name evidence="2" type="ORF">GCM10022236_47450</name>
</gene>
<organism evidence="2 3">
    <name type="scientific">Microlunatus ginsengisoli</name>
    <dbReference type="NCBI Taxonomy" id="363863"/>
    <lineage>
        <taxon>Bacteria</taxon>
        <taxon>Bacillati</taxon>
        <taxon>Actinomycetota</taxon>
        <taxon>Actinomycetes</taxon>
        <taxon>Propionibacteriales</taxon>
        <taxon>Propionibacteriaceae</taxon>
        <taxon>Microlunatus</taxon>
    </lineage>
</organism>
<name>A0ABP7ATD3_9ACTN</name>
<feature type="transmembrane region" description="Helical" evidence="1">
    <location>
        <begin position="211"/>
        <end position="232"/>
    </location>
</feature>
<feature type="transmembrane region" description="Helical" evidence="1">
    <location>
        <begin position="112"/>
        <end position="132"/>
    </location>
</feature>
<accession>A0ABP7ATD3</accession>
<keyword evidence="1" id="KW-0812">Transmembrane</keyword>
<feature type="transmembrane region" description="Helical" evidence="1">
    <location>
        <begin position="21"/>
        <end position="38"/>
    </location>
</feature>
<evidence type="ECO:0008006" key="4">
    <source>
        <dbReference type="Google" id="ProtNLM"/>
    </source>
</evidence>
<dbReference type="RefSeq" id="WP_344809301.1">
    <property type="nucleotide sequence ID" value="NZ_BAABAB010000050.1"/>
</dbReference>
<keyword evidence="1" id="KW-0472">Membrane</keyword>
<reference evidence="3" key="1">
    <citation type="journal article" date="2019" name="Int. J. Syst. Evol. Microbiol.">
        <title>The Global Catalogue of Microorganisms (GCM) 10K type strain sequencing project: providing services to taxonomists for standard genome sequencing and annotation.</title>
        <authorList>
            <consortium name="The Broad Institute Genomics Platform"/>
            <consortium name="The Broad Institute Genome Sequencing Center for Infectious Disease"/>
            <person name="Wu L."/>
            <person name="Ma J."/>
        </authorList>
    </citation>
    <scope>NUCLEOTIDE SEQUENCE [LARGE SCALE GENOMIC DNA]</scope>
    <source>
        <strain evidence="3">JCM 16929</strain>
    </source>
</reference>
<protein>
    <recommendedName>
        <fullName evidence="4">DUF1345 domain-containing protein</fullName>
    </recommendedName>
</protein>
<feature type="transmembrane region" description="Helical" evidence="1">
    <location>
        <begin position="44"/>
        <end position="66"/>
    </location>
</feature>
<keyword evidence="1" id="KW-1133">Transmembrane helix</keyword>
<comment type="caution">
    <text evidence="2">The sequence shown here is derived from an EMBL/GenBank/DDBJ whole genome shotgun (WGS) entry which is preliminary data.</text>
</comment>
<dbReference type="EMBL" id="BAABAB010000050">
    <property type="protein sequence ID" value="GAA3639483.1"/>
    <property type="molecule type" value="Genomic_DNA"/>
</dbReference>
<evidence type="ECO:0000313" key="3">
    <source>
        <dbReference type="Proteomes" id="UP001501490"/>
    </source>
</evidence>
<sequence>MPDSDLDTELGHRRSARGENRLPPAIAVLVAATAYALLPESLLFAPRVVIPAIELALLVAVVVANPRRMARQTRWSRAASALLAAVVIVANLVALGMLVFQLSVGNPSGGSLLVAAIQVWLTNVIGFALLFWELDRGGPVARRVKRRTDLPPADFRFSHDENADTVVEVATTASERSGWIPVFVDYLYLSLTNSSAFSPTDTMPLSSRAKLLMGLEASAALFVSLIVVARAVGALGGQ</sequence>
<keyword evidence="3" id="KW-1185">Reference proteome</keyword>
<evidence type="ECO:0000256" key="1">
    <source>
        <dbReference type="SAM" id="Phobius"/>
    </source>
</evidence>
<dbReference type="Proteomes" id="UP001501490">
    <property type="component" value="Unassembled WGS sequence"/>
</dbReference>
<evidence type="ECO:0000313" key="2">
    <source>
        <dbReference type="EMBL" id="GAA3639483.1"/>
    </source>
</evidence>
<feature type="transmembrane region" description="Helical" evidence="1">
    <location>
        <begin position="78"/>
        <end position="100"/>
    </location>
</feature>
<proteinExistence type="predicted"/>